<dbReference type="Gene3D" id="3.30.310.210">
    <property type="match status" value="1"/>
</dbReference>
<accession>A0A183J773</accession>
<evidence type="ECO:0000313" key="4">
    <source>
        <dbReference type="EMBL" id="VDP42450.1"/>
    </source>
</evidence>
<dbReference type="OrthoDB" id="752362at2759"/>
<feature type="domain" description="K Homology" evidence="3">
    <location>
        <begin position="239"/>
        <end position="278"/>
    </location>
</feature>
<dbReference type="CDD" id="cd22403">
    <property type="entry name" value="KH-I_IGF2BP_rpt4"/>
    <property type="match status" value="1"/>
</dbReference>
<keyword evidence="2" id="KW-0694">RNA-binding</keyword>
<sequence>MKLRAHNNLVGRLIGKGGATIKKIMEDTSCTIFVSNINELNMFNMERTITVRGPLENVAHAEQKISSKLRQCWENDMLSAPQSIYGGLHPLINPIPPLENVGYAPVGLAPPGAGFVSGAGFLSGRPMQLGAASSAYTLEVVHIWVPNNVVGALIGSKGLHIRNASRFTGAHIRIESARSAENNVQQQADDRKVVSDNERKVTITGSDIQQYKVSVVDFQAQFWVFKRICEQNVTFFEDIRLCTEIHVPSKLVGRIIGKGGANVRELQRLTGAQVKIPED</sequence>
<dbReference type="Proteomes" id="UP000270296">
    <property type="component" value="Unassembled WGS sequence"/>
</dbReference>
<dbReference type="PROSITE" id="PS50084">
    <property type="entry name" value="KH_TYPE_1"/>
    <property type="match status" value="3"/>
</dbReference>
<protein>
    <submittedName>
        <fullName evidence="6">KH domain-containing protein</fullName>
    </submittedName>
</protein>
<reference evidence="4 5" key="2">
    <citation type="submission" date="2018-11" db="EMBL/GenBank/DDBJ databases">
        <authorList>
            <consortium name="Pathogen Informatics"/>
        </authorList>
    </citation>
    <scope>NUCLEOTIDE SEQUENCE [LARGE SCALE GENOMIC DNA]</scope>
</reference>
<dbReference type="Gene3D" id="3.30.1370.10">
    <property type="entry name" value="K Homology domain, type 1"/>
    <property type="match status" value="1"/>
</dbReference>
<dbReference type="SUPFAM" id="SSF54791">
    <property type="entry name" value="Eukaryotic type KH-domain (KH-domain type I)"/>
    <property type="match status" value="3"/>
</dbReference>
<evidence type="ECO:0000313" key="5">
    <source>
        <dbReference type="Proteomes" id="UP000270296"/>
    </source>
</evidence>
<evidence type="ECO:0000256" key="2">
    <source>
        <dbReference type="PROSITE-ProRule" id="PRU00117"/>
    </source>
</evidence>
<gene>
    <name evidence="4" type="ORF">SBAD_LOCUS11721</name>
</gene>
<dbReference type="EMBL" id="UZAM01016249">
    <property type="protein sequence ID" value="VDP42450.1"/>
    <property type="molecule type" value="Genomic_DNA"/>
</dbReference>
<dbReference type="AlphaFoldDB" id="A0A183J773"/>
<evidence type="ECO:0000256" key="1">
    <source>
        <dbReference type="ARBA" id="ARBA00022737"/>
    </source>
</evidence>
<dbReference type="SMART" id="SM00322">
    <property type="entry name" value="KH"/>
    <property type="match status" value="3"/>
</dbReference>
<proteinExistence type="predicted"/>
<feature type="domain" description="K Homology" evidence="3">
    <location>
        <begin position="1"/>
        <end position="70"/>
    </location>
</feature>
<dbReference type="PANTHER" id="PTHR10288">
    <property type="entry name" value="KH DOMAIN CONTAINING RNA BINDING PROTEIN"/>
    <property type="match status" value="1"/>
</dbReference>
<name>A0A183J773_9BILA</name>
<keyword evidence="1" id="KW-0677">Repeat</keyword>
<feature type="domain" description="K Homology" evidence="3">
    <location>
        <begin position="137"/>
        <end position="222"/>
    </location>
</feature>
<dbReference type="WBParaSite" id="SBAD_0001211201-mRNA-1">
    <property type="protein sequence ID" value="SBAD_0001211201-mRNA-1"/>
    <property type="gene ID" value="SBAD_0001211201"/>
</dbReference>
<dbReference type="InterPro" id="IPR004088">
    <property type="entry name" value="KH_dom_type_1"/>
</dbReference>
<reference evidence="6" key="1">
    <citation type="submission" date="2016-06" db="UniProtKB">
        <authorList>
            <consortium name="WormBaseParasite"/>
        </authorList>
    </citation>
    <scope>IDENTIFICATION</scope>
</reference>
<evidence type="ECO:0000313" key="6">
    <source>
        <dbReference type="WBParaSite" id="SBAD_0001211201-mRNA-1"/>
    </source>
</evidence>
<evidence type="ECO:0000259" key="3">
    <source>
        <dbReference type="SMART" id="SM00322"/>
    </source>
</evidence>
<dbReference type="InterPro" id="IPR004087">
    <property type="entry name" value="KH_dom"/>
</dbReference>
<organism evidence="6">
    <name type="scientific">Soboliphyme baturini</name>
    <dbReference type="NCBI Taxonomy" id="241478"/>
    <lineage>
        <taxon>Eukaryota</taxon>
        <taxon>Metazoa</taxon>
        <taxon>Ecdysozoa</taxon>
        <taxon>Nematoda</taxon>
        <taxon>Enoplea</taxon>
        <taxon>Dorylaimia</taxon>
        <taxon>Dioctophymatida</taxon>
        <taxon>Dioctophymatoidea</taxon>
        <taxon>Soboliphymatidae</taxon>
        <taxon>Soboliphyme</taxon>
    </lineage>
</organism>
<dbReference type="CDD" id="cd22401">
    <property type="entry name" value="KH-I_IGF2BP_rpt2"/>
    <property type="match status" value="1"/>
</dbReference>
<dbReference type="Pfam" id="PF00013">
    <property type="entry name" value="KH_1"/>
    <property type="match status" value="3"/>
</dbReference>
<dbReference type="InterPro" id="IPR036612">
    <property type="entry name" value="KH_dom_type_1_sf"/>
</dbReference>
<dbReference type="GO" id="GO:0003723">
    <property type="term" value="F:RNA binding"/>
    <property type="evidence" value="ECO:0007669"/>
    <property type="project" value="UniProtKB-UniRule"/>
</dbReference>
<keyword evidence="5" id="KW-1185">Reference proteome</keyword>